<feature type="transmembrane region" description="Helical" evidence="8">
    <location>
        <begin position="188"/>
        <end position="209"/>
    </location>
</feature>
<dbReference type="PROSITE" id="PS50850">
    <property type="entry name" value="MFS"/>
    <property type="match status" value="1"/>
</dbReference>
<reference evidence="10 11" key="1">
    <citation type="submission" date="2019-05" db="EMBL/GenBank/DDBJ databases">
        <title>Georgenia *** sp. nov., and Georgenia *** sp. nov., isolated from the intestinal contents of plateau pika (Ochotona curzoniae) in the Qinghai-Tibet plateau of China.</title>
        <authorList>
            <person name="Tian Z."/>
        </authorList>
    </citation>
    <scope>NUCLEOTIDE SEQUENCE [LARGE SCALE GENOMIC DNA]</scope>
    <source>
        <strain evidence="10 11">Z294</strain>
    </source>
</reference>
<dbReference type="PANTHER" id="PTHR43271:SF1">
    <property type="entry name" value="INNER MEMBRANE TRANSPORT PROTEIN YNFM"/>
    <property type="match status" value="1"/>
</dbReference>
<dbReference type="InterPro" id="IPR011701">
    <property type="entry name" value="MFS"/>
</dbReference>
<evidence type="ECO:0000313" key="11">
    <source>
        <dbReference type="Proteomes" id="UP000313948"/>
    </source>
</evidence>
<keyword evidence="3" id="KW-0813">Transport</keyword>
<gene>
    <name evidence="10" type="ORF">FE251_09430</name>
</gene>
<protein>
    <submittedName>
        <fullName evidence="10">MFS transporter</fullName>
    </submittedName>
</protein>
<feature type="domain" description="Major facilitator superfamily (MFS) profile" evidence="9">
    <location>
        <begin position="63"/>
        <end position="437"/>
    </location>
</feature>
<feature type="transmembrane region" description="Helical" evidence="8">
    <location>
        <begin position="388"/>
        <end position="407"/>
    </location>
</feature>
<feature type="transmembrane region" description="Helical" evidence="8">
    <location>
        <begin position="130"/>
        <end position="152"/>
    </location>
</feature>
<dbReference type="PANTHER" id="PTHR43271">
    <property type="entry name" value="BLL2771 PROTEIN"/>
    <property type="match status" value="1"/>
</dbReference>
<dbReference type="RefSeq" id="WP_139948592.1">
    <property type="nucleotide sequence ID" value="NZ_CP040899.1"/>
</dbReference>
<comment type="similarity">
    <text evidence="2">Belongs to the major facilitator superfamily.</text>
</comment>
<dbReference type="Gene3D" id="1.20.1250.20">
    <property type="entry name" value="MFS general substrate transporter like domains"/>
    <property type="match status" value="1"/>
</dbReference>
<dbReference type="SUPFAM" id="SSF103473">
    <property type="entry name" value="MFS general substrate transporter"/>
    <property type="match status" value="1"/>
</dbReference>
<feature type="transmembrane region" description="Helical" evidence="8">
    <location>
        <begin position="413"/>
        <end position="434"/>
    </location>
</feature>
<dbReference type="InterPro" id="IPR036259">
    <property type="entry name" value="MFS_trans_sf"/>
</dbReference>
<keyword evidence="6 8" id="KW-1133">Transmembrane helix</keyword>
<comment type="subcellular location">
    <subcellularLocation>
        <location evidence="1">Cell membrane</location>
        <topology evidence="1">Multi-pass membrane protein</topology>
    </subcellularLocation>
</comment>
<dbReference type="Pfam" id="PF07690">
    <property type="entry name" value="MFS_1"/>
    <property type="match status" value="1"/>
</dbReference>
<feature type="transmembrane region" description="Helical" evidence="8">
    <location>
        <begin position="291"/>
        <end position="313"/>
    </location>
</feature>
<evidence type="ECO:0000256" key="4">
    <source>
        <dbReference type="ARBA" id="ARBA00022475"/>
    </source>
</evidence>
<organism evidence="10 11">
    <name type="scientific">Georgenia wutianyii</name>
    <dbReference type="NCBI Taxonomy" id="2585135"/>
    <lineage>
        <taxon>Bacteria</taxon>
        <taxon>Bacillati</taxon>
        <taxon>Actinomycetota</taxon>
        <taxon>Actinomycetes</taxon>
        <taxon>Micrococcales</taxon>
        <taxon>Bogoriellaceae</taxon>
        <taxon>Georgenia</taxon>
    </lineage>
</organism>
<evidence type="ECO:0000256" key="5">
    <source>
        <dbReference type="ARBA" id="ARBA00022692"/>
    </source>
</evidence>
<evidence type="ECO:0000256" key="6">
    <source>
        <dbReference type="ARBA" id="ARBA00022989"/>
    </source>
</evidence>
<feature type="transmembrane region" description="Helical" evidence="8">
    <location>
        <begin position="352"/>
        <end position="376"/>
    </location>
</feature>
<accession>A0ABX5VSA0</accession>
<evidence type="ECO:0000256" key="3">
    <source>
        <dbReference type="ARBA" id="ARBA00022448"/>
    </source>
</evidence>
<feature type="transmembrane region" description="Helical" evidence="8">
    <location>
        <begin position="158"/>
        <end position="176"/>
    </location>
</feature>
<feature type="transmembrane region" description="Helical" evidence="8">
    <location>
        <begin position="215"/>
        <end position="237"/>
    </location>
</feature>
<keyword evidence="7 8" id="KW-0472">Membrane</keyword>
<feature type="transmembrane region" description="Helical" evidence="8">
    <location>
        <begin position="325"/>
        <end position="346"/>
    </location>
</feature>
<keyword evidence="4" id="KW-1003">Cell membrane</keyword>
<dbReference type="CDD" id="cd17324">
    <property type="entry name" value="MFS_NepI_like"/>
    <property type="match status" value="1"/>
</dbReference>
<name>A0ABX5VSA0_9MICO</name>
<keyword evidence="5 8" id="KW-0812">Transmembrane</keyword>
<dbReference type="InterPro" id="IPR020846">
    <property type="entry name" value="MFS_dom"/>
</dbReference>
<feature type="transmembrane region" description="Helical" evidence="8">
    <location>
        <begin position="101"/>
        <end position="118"/>
    </location>
</feature>
<feature type="transmembrane region" description="Helical" evidence="8">
    <location>
        <begin position="265"/>
        <end position="285"/>
    </location>
</feature>
<evidence type="ECO:0000259" key="9">
    <source>
        <dbReference type="PROSITE" id="PS50850"/>
    </source>
</evidence>
<evidence type="ECO:0000256" key="7">
    <source>
        <dbReference type="ARBA" id="ARBA00023136"/>
    </source>
</evidence>
<proteinExistence type="inferred from homology"/>
<keyword evidence="11" id="KW-1185">Reference proteome</keyword>
<sequence length="444" mass="44515">MASTARARRRGVAAPGAPLVVHGTRVPSGLPALPVRGTYSDRVPAPHPPGAGLRPADPRFRRALLALAATGVAAFAMIYVVQPLLPLVSRDLGVDATRASLLVSVSTLAIAVAVLPFARLSERLGRGRLMVLGLAAAAAAGILAAFAPSFALLLVARGVQGVALAAVPAAAVAWVAENIDPGSVTRVAGLYIAGTTVGGMGGRVLGGVVADVASWRTALLVVAVVGAALTAAAFLLLPGGITARTRTVRDTPAGRGPAAGRAARVRLYVLAGLAMAMFVGIYNVIGYRTSAPPFLLGTGIGSMFYLTYLAGTATSSLAGRLERRAGLRTTALVGLAACLAGVGLTVPDSLVLVWVGLAVVAAGFFMVHATASANAARLSPRPSDGSGLYTFAYYLGSSVGGVVLGQAWELGAWGGTVLASVALIGAATVVAVGLPRRTVGARTA</sequence>
<dbReference type="EMBL" id="CP040899">
    <property type="protein sequence ID" value="QDB79570.1"/>
    <property type="molecule type" value="Genomic_DNA"/>
</dbReference>
<evidence type="ECO:0000313" key="10">
    <source>
        <dbReference type="EMBL" id="QDB79570.1"/>
    </source>
</evidence>
<evidence type="ECO:0000256" key="8">
    <source>
        <dbReference type="SAM" id="Phobius"/>
    </source>
</evidence>
<evidence type="ECO:0000256" key="1">
    <source>
        <dbReference type="ARBA" id="ARBA00004651"/>
    </source>
</evidence>
<evidence type="ECO:0000256" key="2">
    <source>
        <dbReference type="ARBA" id="ARBA00008335"/>
    </source>
</evidence>
<feature type="transmembrane region" description="Helical" evidence="8">
    <location>
        <begin position="63"/>
        <end position="81"/>
    </location>
</feature>
<dbReference type="Proteomes" id="UP000313948">
    <property type="component" value="Chromosome"/>
</dbReference>